<gene>
    <name evidence="1" type="ORF">LMG28688_05772</name>
</gene>
<evidence type="ECO:0008006" key="3">
    <source>
        <dbReference type="Google" id="ProtNLM"/>
    </source>
</evidence>
<proteinExistence type="predicted"/>
<evidence type="ECO:0000313" key="2">
    <source>
        <dbReference type="Proteomes" id="UP000494119"/>
    </source>
</evidence>
<dbReference type="EMBL" id="CADIKL010000040">
    <property type="protein sequence ID" value="CAB3803379.1"/>
    <property type="molecule type" value="Genomic_DNA"/>
</dbReference>
<organism evidence="1 2">
    <name type="scientific">Paraburkholderia caffeinitolerans</name>
    <dbReference type="NCBI Taxonomy" id="1723730"/>
    <lineage>
        <taxon>Bacteria</taxon>
        <taxon>Pseudomonadati</taxon>
        <taxon>Pseudomonadota</taxon>
        <taxon>Betaproteobacteria</taxon>
        <taxon>Burkholderiales</taxon>
        <taxon>Burkholderiaceae</taxon>
        <taxon>Paraburkholderia</taxon>
    </lineage>
</organism>
<dbReference type="Proteomes" id="UP000494119">
    <property type="component" value="Unassembled WGS sequence"/>
</dbReference>
<dbReference type="InterPro" id="IPR011749">
    <property type="entry name" value="CHP02243"/>
</dbReference>
<accession>A0A6J5GLX0</accession>
<keyword evidence="2" id="KW-1185">Reference proteome</keyword>
<dbReference type="AlphaFoldDB" id="A0A6J5GLX0"/>
<sequence length="961" mass="103325">MTTTCQTVCKDERRRRDVRKAPLFGLDFAEPSDDQRTLVVWFLGRAPQQIEMANLTLTGGRRIRDIAIVGLQVHRQTDLTLDDFMEVAVDKPGDFSVYVLSVVAVDDHGNPTSSPMAGFDPRYASVDVEFKAACPTGLDCKVPHTCPPPMRAQPEINYLAKDYASFRQLILDRLALIMPRWQETHVPDLEITLIELLAYVGDYLSYYQDAVATEAYLGTARQRISVRRHVRLTDYAMHEGCNARAWITVTTDTFEPIDAGGIEFITSFPGVPNRTLLTHADLEPVPPADYDVFLPLLPGSGTIDLFIDHSEIRFYAWGDCECCLAPGTTSATLIDRWVPPPATDAAEAATTAATTVAGDPPGTMRVLQLKPGDVLILEEVIGPKTGNPADADPAHRQAVRLTKVTPAIDPLYHQGDYPGTPVVDIEWDPDDALTFPLCISVKAPPPDCNCLENVSVAYGNVVLVDNGASQSEVLGTVGTASTAPRCAGDCEPAGITIVAEPFTPVLSKSPLSFGVPLPACASATALLSQDPTQALPLISLTAIPAAPVCPELADPAPPCSIPPLFTFDDLADPTGLAYRLVTQTDINTRELLSRLSTATRQALAGYTGGSPLPPALKADLIADLSAQLETWQPRYDLLESGPDDRVFVVEMDDDGDGHLRFGDGRLGRLPDAGTMFRADYRTGNGPAGNVGAGTIRYLVLENETLSGVTVTVGNPMAATGGTAPEPVANVKRFAPYAFRDVIERAIIADDYAALAADNARRHTERPACSGPFLPLQGANAVLRWTGSWLTALTALDPLGREDAPPSLIEEVAAYLEPYRRIGHDLLVSAAEYIAIDLALTVCVLPGYLRAHVEVALLDVFSNRVLADGSLGFFHPDRLTFGTGLMVSSIVAAAQAVPGVQNVKVSRLERWELVEPAPGESLSDEVPPGSVLTLGPLEIARLDNDPNFPENGRLTLVMRGGR</sequence>
<dbReference type="RefSeq" id="WP_175197589.1">
    <property type="nucleotide sequence ID" value="NZ_CADIKL010000040.1"/>
</dbReference>
<protein>
    <recommendedName>
        <fullName evidence="3">Baseplate protein J-like domain-containing protein</fullName>
    </recommendedName>
</protein>
<dbReference type="NCBIfam" id="TIGR02243">
    <property type="entry name" value="putative baseplate assembly protein"/>
    <property type="match status" value="1"/>
</dbReference>
<evidence type="ECO:0000313" key="1">
    <source>
        <dbReference type="EMBL" id="CAB3803379.1"/>
    </source>
</evidence>
<reference evidence="1 2" key="1">
    <citation type="submission" date="2020-04" db="EMBL/GenBank/DDBJ databases">
        <authorList>
            <person name="De Canck E."/>
        </authorList>
    </citation>
    <scope>NUCLEOTIDE SEQUENCE [LARGE SCALE GENOMIC DNA]</scope>
    <source>
        <strain evidence="1 2">LMG 28688</strain>
    </source>
</reference>
<name>A0A6J5GLX0_9BURK</name>